<feature type="domain" description="Nudix hydrolase" evidence="8">
    <location>
        <begin position="49"/>
        <end position="180"/>
    </location>
</feature>
<organism evidence="9 10">
    <name type="scientific">Oxalobacter vibrioformis</name>
    <dbReference type="NCBI Taxonomy" id="933080"/>
    <lineage>
        <taxon>Bacteria</taxon>
        <taxon>Pseudomonadati</taxon>
        <taxon>Pseudomonadota</taxon>
        <taxon>Betaproteobacteria</taxon>
        <taxon>Burkholderiales</taxon>
        <taxon>Oxalobacteraceae</taxon>
        <taxon>Oxalobacter</taxon>
    </lineage>
</organism>
<evidence type="ECO:0000256" key="5">
    <source>
        <dbReference type="ARBA" id="ARBA00022801"/>
    </source>
</evidence>
<dbReference type="SUPFAM" id="SSF55811">
    <property type="entry name" value="Nudix"/>
    <property type="match status" value="1"/>
</dbReference>
<proteinExistence type="inferred from homology"/>
<dbReference type="GO" id="GO:0016787">
    <property type="term" value="F:hydrolase activity"/>
    <property type="evidence" value="ECO:0007669"/>
    <property type="project" value="UniProtKB-KW"/>
</dbReference>
<evidence type="ECO:0000313" key="9">
    <source>
        <dbReference type="EMBL" id="WAW10885.1"/>
    </source>
</evidence>
<protein>
    <recommendedName>
        <fullName evidence="4">GDP-mannose pyrophosphatase</fullName>
    </recommendedName>
    <alternativeName>
        <fullName evidence="6">GDP-mannose hydrolase</fullName>
    </alternativeName>
    <alternativeName>
        <fullName evidence="7">GDPMK</fullName>
    </alternativeName>
</protein>
<evidence type="ECO:0000256" key="4">
    <source>
        <dbReference type="ARBA" id="ARBA00016377"/>
    </source>
</evidence>
<dbReference type="RefSeq" id="WP_269309953.1">
    <property type="nucleotide sequence ID" value="NZ_CP098242.1"/>
</dbReference>
<accession>A0A9E9M0A5</accession>
<comment type="similarity">
    <text evidence="3">Belongs to the Nudix hydrolase family. NudK subfamily.</text>
</comment>
<dbReference type="Gene3D" id="3.90.79.10">
    <property type="entry name" value="Nucleoside Triphosphate Pyrophosphohydrolase"/>
    <property type="match status" value="1"/>
</dbReference>
<evidence type="ECO:0000259" key="8">
    <source>
        <dbReference type="PROSITE" id="PS51462"/>
    </source>
</evidence>
<dbReference type="AlphaFoldDB" id="A0A9E9M0A5"/>
<reference evidence="9" key="1">
    <citation type="journal article" date="2022" name="Front. Microbiol.">
        <title>New perspectives on an old grouping: The genomic and phenotypic variability of Oxalobacter formigenes and the implications for calcium oxalate stone prevention.</title>
        <authorList>
            <person name="Chmiel J.A."/>
            <person name="Carr C."/>
            <person name="Stuivenberg G.A."/>
            <person name="Venema R."/>
            <person name="Chanyi R.M."/>
            <person name="Al K.F."/>
            <person name="Giguere D."/>
            <person name="Say H."/>
            <person name="Akouris P.P."/>
            <person name="Dominguez Romero S.A."/>
            <person name="Kwong A."/>
            <person name="Tai V."/>
            <person name="Koval S.F."/>
            <person name="Razvi H."/>
            <person name="Bjazevic J."/>
            <person name="Burton J.P."/>
        </authorList>
    </citation>
    <scope>NUCLEOTIDE SEQUENCE</scope>
    <source>
        <strain evidence="9">WoOx3</strain>
    </source>
</reference>
<gene>
    <name evidence="9" type="ORF">NB640_04375</name>
</gene>
<dbReference type="EMBL" id="CP098242">
    <property type="protein sequence ID" value="WAW10885.1"/>
    <property type="molecule type" value="Genomic_DNA"/>
</dbReference>
<evidence type="ECO:0000256" key="3">
    <source>
        <dbReference type="ARBA" id="ARBA00007275"/>
    </source>
</evidence>
<dbReference type="Pfam" id="PF00293">
    <property type="entry name" value="NUDIX"/>
    <property type="match status" value="1"/>
</dbReference>
<dbReference type="GO" id="GO:0019693">
    <property type="term" value="P:ribose phosphate metabolic process"/>
    <property type="evidence" value="ECO:0007669"/>
    <property type="project" value="TreeGrafter"/>
</dbReference>
<dbReference type="PROSITE" id="PS00893">
    <property type="entry name" value="NUDIX_BOX"/>
    <property type="match status" value="1"/>
</dbReference>
<dbReference type="PROSITE" id="PS51462">
    <property type="entry name" value="NUDIX"/>
    <property type="match status" value="1"/>
</dbReference>
<dbReference type="GO" id="GO:0005829">
    <property type="term" value="C:cytosol"/>
    <property type="evidence" value="ECO:0007669"/>
    <property type="project" value="TreeGrafter"/>
</dbReference>
<evidence type="ECO:0000256" key="6">
    <source>
        <dbReference type="ARBA" id="ARBA00032162"/>
    </source>
</evidence>
<dbReference type="Proteomes" id="UP001156215">
    <property type="component" value="Chromosome"/>
</dbReference>
<evidence type="ECO:0000256" key="1">
    <source>
        <dbReference type="ARBA" id="ARBA00000847"/>
    </source>
</evidence>
<dbReference type="InterPro" id="IPR020084">
    <property type="entry name" value="NUDIX_hydrolase_CS"/>
</dbReference>
<evidence type="ECO:0000256" key="7">
    <source>
        <dbReference type="ARBA" id="ARBA00032272"/>
    </source>
</evidence>
<sequence length="198" mass="22724">MISSDNEAALPGSNLDETALESRIMHKGLFFDVYRDKVRLPDNETSQREYIRHPGAVVILPMLDDGRYLMERQFRYPLNRVFLEFPAGKIDAGEEPFDTAKRELMEETGYTASDWQYVCTIHNAIGYSDEALTIYLARGLKSGKEHRDEEEFIETFSATLSQLLSWVKEGQITDAKTIIGTFWLEKIHSAQWELSHPG</sequence>
<evidence type="ECO:0000313" key="10">
    <source>
        <dbReference type="Proteomes" id="UP001156215"/>
    </source>
</evidence>
<comment type="cofactor">
    <cofactor evidence="2">
        <name>Mg(2+)</name>
        <dbReference type="ChEBI" id="CHEBI:18420"/>
    </cofactor>
</comment>
<dbReference type="KEGG" id="ovb:NB640_04375"/>
<comment type="catalytic activity">
    <reaction evidence="1">
        <text>GDP-alpha-D-mannose + H2O = alpha-D-mannose 1-phosphate + GMP + 2 H(+)</text>
        <dbReference type="Rhea" id="RHEA:27978"/>
        <dbReference type="ChEBI" id="CHEBI:15377"/>
        <dbReference type="ChEBI" id="CHEBI:15378"/>
        <dbReference type="ChEBI" id="CHEBI:57527"/>
        <dbReference type="ChEBI" id="CHEBI:58115"/>
        <dbReference type="ChEBI" id="CHEBI:58409"/>
    </reaction>
</comment>
<evidence type="ECO:0000256" key="2">
    <source>
        <dbReference type="ARBA" id="ARBA00001946"/>
    </source>
</evidence>
<keyword evidence="10" id="KW-1185">Reference proteome</keyword>
<dbReference type="GO" id="GO:0006753">
    <property type="term" value="P:nucleoside phosphate metabolic process"/>
    <property type="evidence" value="ECO:0007669"/>
    <property type="project" value="TreeGrafter"/>
</dbReference>
<dbReference type="InterPro" id="IPR000086">
    <property type="entry name" value="NUDIX_hydrolase_dom"/>
</dbReference>
<dbReference type="PANTHER" id="PTHR11839">
    <property type="entry name" value="UDP/ADP-SUGAR PYROPHOSPHATASE"/>
    <property type="match status" value="1"/>
</dbReference>
<name>A0A9E9M0A5_9BURK</name>
<dbReference type="InterPro" id="IPR015797">
    <property type="entry name" value="NUDIX_hydrolase-like_dom_sf"/>
</dbReference>
<dbReference type="PANTHER" id="PTHR11839:SF18">
    <property type="entry name" value="NUDIX HYDROLASE DOMAIN-CONTAINING PROTEIN"/>
    <property type="match status" value="1"/>
</dbReference>
<keyword evidence="5 9" id="KW-0378">Hydrolase</keyword>